<sequence>MTQVPTLHHLGGEQFVLLTTYRRSGEPVPTPVWVLPDAGGAVVSTPEGAGKVKRVRRDPRVTLQACDRRGRVQEGAPVVEGTTEVITDSAASEAVNRRLQRKYGLEFRIFMAVEWILKRGNSTRIVLRITPVAPRG</sequence>
<evidence type="ECO:0000313" key="4">
    <source>
        <dbReference type="Proteomes" id="UP001500427"/>
    </source>
</evidence>
<name>A0ABP9J4V0_9MICO</name>
<evidence type="ECO:0000259" key="2">
    <source>
        <dbReference type="Pfam" id="PF01243"/>
    </source>
</evidence>
<dbReference type="PANTHER" id="PTHR35176">
    <property type="entry name" value="HEME OXYGENASE HI_0854-RELATED"/>
    <property type="match status" value="1"/>
</dbReference>
<dbReference type="RefSeq" id="WP_345505832.1">
    <property type="nucleotide sequence ID" value="NZ_BAABIW010000006.1"/>
</dbReference>
<keyword evidence="4" id="KW-1185">Reference proteome</keyword>
<keyword evidence="1" id="KW-0560">Oxidoreductase</keyword>
<feature type="domain" description="Pyridoxamine 5'-phosphate oxidase N-terminal" evidence="2">
    <location>
        <begin position="12"/>
        <end position="131"/>
    </location>
</feature>
<evidence type="ECO:0000256" key="1">
    <source>
        <dbReference type="ARBA" id="ARBA00023002"/>
    </source>
</evidence>
<dbReference type="SUPFAM" id="SSF50475">
    <property type="entry name" value="FMN-binding split barrel"/>
    <property type="match status" value="1"/>
</dbReference>
<dbReference type="InterPro" id="IPR019965">
    <property type="entry name" value="PPOX_F420-dep_Rv2061_put"/>
</dbReference>
<protein>
    <submittedName>
        <fullName evidence="3">PPOX class F420-dependent oxidoreductase</fullName>
    </submittedName>
</protein>
<proteinExistence type="predicted"/>
<dbReference type="NCBIfam" id="TIGR03666">
    <property type="entry name" value="Rv2061_F420"/>
    <property type="match status" value="1"/>
</dbReference>
<dbReference type="InterPro" id="IPR052019">
    <property type="entry name" value="F420H2_bilvrd_red/Heme_oxyg"/>
</dbReference>
<dbReference type="InterPro" id="IPR011576">
    <property type="entry name" value="Pyridox_Oxase_N"/>
</dbReference>
<dbReference type="InterPro" id="IPR012349">
    <property type="entry name" value="Split_barrel_FMN-bd"/>
</dbReference>
<reference evidence="4" key="1">
    <citation type="journal article" date="2019" name="Int. J. Syst. Evol. Microbiol.">
        <title>The Global Catalogue of Microorganisms (GCM) 10K type strain sequencing project: providing services to taxonomists for standard genome sequencing and annotation.</title>
        <authorList>
            <consortium name="The Broad Institute Genomics Platform"/>
            <consortium name="The Broad Institute Genome Sequencing Center for Infectious Disease"/>
            <person name="Wu L."/>
            <person name="Ma J."/>
        </authorList>
    </citation>
    <scope>NUCLEOTIDE SEQUENCE [LARGE SCALE GENOMIC DNA]</scope>
    <source>
        <strain evidence="4">JCM 17687</strain>
    </source>
</reference>
<dbReference type="PANTHER" id="PTHR35176:SF11">
    <property type="entry name" value="PYRIDOXAMINE 5'-PHOSPHATE OXIDASE FAMILY PROTEIN"/>
    <property type="match status" value="1"/>
</dbReference>
<accession>A0ABP9J4V0</accession>
<gene>
    <name evidence="3" type="ORF">GCM10023258_04840</name>
</gene>
<dbReference type="Gene3D" id="2.30.110.10">
    <property type="entry name" value="Electron Transport, Fmn-binding Protein, Chain A"/>
    <property type="match status" value="1"/>
</dbReference>
<evidence type="ECO:0000313" key="3">
    <source>
        <dbReference type="EMBL" id="GAA5018182.1"/>
    </source>
</evidence>
<comment type="caution">
    <text evidence="3">The sequence shown here is derived from an EMBL/GenBank/DDBJ whole genome shotgun (WGS) entry which is preliminary data.</text>
</comment>
<dbReference type="Proteomes" id="UP001500427">
    <property type="component" value="Unassembled WGS sequence"/>
</dbReference>
<organism evidence="3 4">
    <name type="scientific">Terrabacter aeriphilus</name>
    <dbReference type="NCBI Taxonomy" id="515662"/>
    <lineage>
        <taxon>Bacteria</taxon>
        <taxon>Bacillati</taxon>
        <taxon>Actinomycetota</taxon>
        <taxon>Actinomycetes</taxon>
        <taxon>Micrococcales</taxon>
        <taxon>Intrasporangiaceae</taxon>
        <taxon>Terrabacter</taxon>
    </lineage>
</organism>
<dbReference type="EMBL" id="BAABIW010000006">
    <property type="protein sequence ID" value="GAA5018182.1"/>
    <property type="molecule type" value="Genomic_DNA"/>
</dbReference>
<dbReference type="Pfam" id="PF01243">
    <property type="entry name" value="PNPOx_N"/>
    <property type="match status" value="1"/>
</dbReference>